<dbReference type="InterPro" id="IPR015867">
    <property type="entry name" value="N-reg_PII/ATP_PRibTrfase_C"/>
</dbReference>
<feature type="transmembrane region" description="Helical" evidence="6">
    <location>
        <begin position="158"/>
        <end position="177"/>
    </location>
</feature>
<keyword evidence="9" id="KW-1185">Reference proteome</keyword>
<evidence type="ECO:0000256" key="2">
    <source>
        <dbReference type="ARBA" id="ARBA00022475"/>
    </source>
</evidence>
<dbReference type="Pfam" id="PF10035">
    <property type="entry name" value="DUF2179"/>
    <property type="match status" value="1"/>
</dbReference>
<organism evidence="8 9">
    <name type="scientific">Clostridium argentinense CDC 2741</name>
    <dbReference type="NCBI Taxonomy" id="1418104"/>
    <lineage>
        <taxon>Bacteria</taxon>
        <taxon>Bacillati</taxon>
        <taxon>Bacillota</taxon>
        <taxon>Clostridia</taxon>
        <taxon>Eubacteriales</taxon>
        <taxon>Clostridiaceae</taxon>
        <taxon>Clostridium</taxon>
    </lineage>
</organism>
<sequence length="293" mass="31785">MMEKVFKKEGLKKYFMIILGTTLLASAINMFFKPNQLVIGGISGLAIVLEYITSKTIGYGIPLWITNIVVNIPLFILGIKLKGKSFGGKAIFASLYLSFALWYTEFLPVINVELILVSIFGSIILGAGIGLVLRASASTGGTDLAATIIKHVFPSVSLAKVMGLIDACIIIVGLIVFGIQKGMYALIAIYIISTVVDNIISGGNASKSVHIISDKSEEIAVALMKELNRGVTGLNGTGMYTKENKRILFVVCDKKEIVELQRIVKEIDDKAFLTITDIKEVFGRGFSEPQVIK</sequence>
<feature type="domain" description="DUF2179" evidence="7">
    <location>
        <begin position="229"/>
        <end position="283"/>
    </location>
</feature>
<evidence type="ECO:0000256" key="1">
    <source>
        <dbReference type="ARBA" id="ARBA00004651"/>
    </source>
</evidence>
<dbReference type="Gene3D" id="3.30.70.120">
    <property type="match status" value="1"/>
</dbReference>
<dbReference type="Proteomes" id="UP000031366">
    <property type="component" value="Unassembled WGS sequence"/>
</dbReference>
<comment type="caution">
    <text evidence="8">The sequence shown here is derived from an EMBL/GenBank/DDBJ whole genome shotgun (WGS) entry which is preliminary data.</text>
</comment>
<keyword evidence="2" id="KW-1003">Cell membrane</keyword>
<evidence type="ECO:0000313" key="8">
    <source>
        <dbReference type="EMBL" id="KIE45545.1"/>
    </source>
</evidence>
<dbReference type="InterPro" id="IPR051461">
    <property type="entry name" value="UPF0750_membrane"/>
</dbReference>
<protein>
    <recommendedName>
        <fullName evidence="7">DUF2179 domain-containing protein</fullName>
    </recommendedName>
</protein>
<feature type="transmembrane region" description="Helical" evidence="6">
    <location>
        <begin position="59"/>
        <end position="79"/>
    </location>
</feature>
<evidence type="ECO:0000256" key="6">
    <source>
        <dbReference type="SAM" id="Phobius"/>
    </source>
</evidence>
<dbReference type="PANTHER" id="PTHR33545">
    <property type="entry name" value="UPF0750 MEMBRANE PROTEIN YITT-RELATED"/>
    <property type="match status" value="1"/>
</dbReference>
<keyword evidence="5 6" id="KW-0472">Membrane</keyword>
<comment type="subcellular location">
    <subcellularLocation>
        <location evidence="1">Cell membrane</location>
        <topology evidence="1">Multi-pass membrane protein</topology>
    </subcellularLocation>
</comment>
<proteinExistence type="predicted"/>
<dbReference type="GO" id="GO:0005886">
    <property type="term" value="C:plasma membrane"/>
    <property type="evidence" value="ECO:0007669"/>
    <property type="project" value="UniProtKB-SubCell"/>
</dbReference>
<feature type="transmembrane region" description="Helical" evidence="6">
    <location>
        <begin position="183"/>
        <end position="200"/>
    </location>
</feature>
<keyword evidence="4 6" id="KW-1133">Transmembrane helix</keyword>
<evidence type="ECO:0000256" key="5">
    <source>
        <dbReference type="ARBA" id="ARBA00023136"/>
    </source>
</evidence>
<dbReference type="PIRSF" id="PIRSF006483">
    <property type="entry name" value="Membrane_protein_YitT"/>
    <property type="match status" value="1"/>
</dbReference>
<dbReference type="EMBL" id="AYSO01000019">
    <property type="protein sequence ID" value="KIE45545.1"/>
    <property type="molecule type" value="Genomic_DNA"/>
</dbReference>
<gene>
    <name evidence="8" type="ORF">U732_2522</name>
</gene>
<reference evidence="8 9" key="1">
    <citation type="journal article" date="2015" name="Infect. Genet. Evol.">
        <title>Genomic sequences of six botulinum neurotoxin-producing strains representing three clostridial species illustrate the mobility and diversity of botulinum neurotoxin genes.</title>
        <authorList>
            <person name="Smith T.J."/>
            <person name="Hill K.K."/>
            <person name="Xie G."/>
            <person name="Foley B.T."/>
            <person name="Williamson C.H."/>
            <person name="Foster J.T."/>
            <person name="Johnson S.L."/>
            <person name="Chertkov O."/>
            <person name="Teshima H."/>
            <person name="Gibbons H.S."/>
            <person name="Johnsky L.A."/>
            <person name="Karavis M.A."/>
            <person name="Smith L.A."/>
        </authorList>
    </citation>
    <scope>NUCLEOTIDE SEQUENCE [LARGE SCALE GENOMIC DNA]</scope>
    <source>
        <strain evidence="8 9">CDC 2741</strain>
    </source>
</reference>
<dbReference type="Pfam" id="PF02588">
    <property type="entry name" value="YitT_membrane"/>
    <property type="match status" value="1"/>
</dbReference>
<name>A0A0C1UDQ4_9CLOT</name>
<evidence type="ECO:0000256" key="3">
    <source>
        <dbReference type="ARBA" id="ARBA00022692"/>
    </source>
</evidence>
<dbReference type="CDD" id="cd16380">
    <property type="entry name" value="YitT_C"/>
    <property type="match status" value="1"/>
</dbReference>
<dbReference type="InterPro" id="IPR003740">
    <property type="entry name" value="YitT"/>
</dbReference>
<dbReference type="InterPro" id="IPR019264">
    <property type="entry name" value="DUF2179"/>
</dbReference>
<dbReference type="AlphaFoldDB" id="A0A0C1UDQ4"/>
<evidence type="ECO:0000313" key="9">
    <source>
        <dbReference type="Proteomes" id="UP000031366"/>
    </source>
</evidence>
<keyword evidence="3 6" id="KW-0812">Transmembrane</keyword>
<feature type="transmembrane region" description="Helical" evidence="6">
    <location>
        <begin position="115"/>
        <end position="137"/>
    </location>
</feature>
<feature type="transmembrane region" description="Helical" evidence="6">
    <location>
        <begin position="86"/>
        <end position="103"/>
    </location>
</feature>
<evidence type="ECO:0000259" key="7">
    <source>
        <dbReference type="Pfam" id="PF10035"/>
    </source>
</evidence>
<accession>A0A0C1UDQ4</accession>
<feature type="transmembrane region" description="Helical" evidence="6">
    <location>
        <begin position="14"/>
        <end position="32"/>
    </location>
</feature>
<dbReference type="PANTHER" id="PTHR33545:SF9">
    <property type="entry name" value="UPF0750 MEMBRANE PROTEIN YITE"/>
    <property type="match status" value="1"/>
</dbReference>
<evidence type="ECO:0000256" key="4">
    <source>
        <dbReference type="ARBA" id="ARBA00022989"/>
    </source>
</evidence>